<evidence type="ECO:0000256" key="3">
    <source>
        <dbReference type="ARBA" id="ARBA00022777"/>
    </source>
</evidence>
<dbReference type="Pfam" id="PF18409">
    <property type="entry name" value="Plk4_PB2"/>
    <property type="match status" value="1"/>
</dbReference>
<dbReference type="PROSITE" id="PS50078">
    <property type="entry name" value="POLO_BOX"/>
    <property type="match status" value="1"/>
</dbReference>
<evidence type="ECO:0000313" key="11">
    <source>
        <dbReference type="EMBL" id="KAB1281886.1"/>
    </source>
</evidence>
<dbReference type="Gene3D" id="3.30.1120.120">
    <property type="match status" value="1"/>
</dbReference>
<dbReference type="PANTHER" id="PTHR24345:SF89">
    <property type="entry name" value="SERINE_THREONINE-PROTEIN KINASE PLK4"/>
    <property type="match status" value="1"/>
</dbReference>
<dbReference type="GO" id="GO:0005524">
    <property type="term" value="F:ATP binding"/>
    <property type="evidence" value="ECO:0007669"/>
    <property type="project" value="UniProtKB-KW"/>
</dbReference>
<evidence type="ECO:0000256" key="5">
    <source>
        <dbReference type="ARBA" id="ARBA00022843"/>
    </source>
</evidence>
<evidence type="ECO:0000256" key="2">
    <source>
        <dbReference type="ARBA" id="ARBA00022741"/>
    </source>
</evidence>
<dbReference type="InterPro" id="IPR033699">
    <property type="entry name" value="POLO_box_Plk4_1"/>
</dbReference>
<name>A0A5N4EFU5_CAMDR</name>
<dbReference type="SUPFAM" id="SSF82615">
    <property type="entry name" value="Polo-box domain"/>
    <property type="match status" value="1"/>
</dbReference>
<dbReference type="CDD" id="cd13116">
    <property type="entry name" value="POLO_box_Plk4_3"/>
    <property type="match status" value="1"/>
</dbReference>
<dbReference type="FunFam" id="3.30.1120.130:FF:000001">
    <property type="entry name" value="serine/threonine-protein kinase PLK4 isoform X1"/>
    <property type="match status" value="1"/>
</dbReference>
<dbReference type="CDD" id="cd13115">
    <property type="entry name" value="POLO_box_Plk4_2"/>
    <property type="match status" value="1"/>
</dbReference>
<reference evidence="11 12" key="1">
    <citation type="journal article" date="2019" name="Mol. Ecol. Resour.">
        <title>Improving Illumina assemblies with Hi-C and long reads: an example with the North African dromedary.</title>
        <authorList>
            <person name="Elbers J.P."/>
            <person name="Rogers M.F."/>
            <person name="Perelman P.L."/>
            <person name="Proskuryakova A.A."/>
            <person name="Serdyukova N.A."/>
            <person name="Johnson W.E."/>
            <person name="Horin P."/>
            <person name="Corander J."/>
            <person name="Murphy D."/>
            <person name="Burger P.A."/>
        </authorList>
    </citation>
    <scope>NUCLEOTIDE SEQUENCE [LARGE SCALE GENOMIC DNA]</scope>
    <source>
        <strain evidence="11">Drom800</strain>
        <tissue evidence="11">Blood</tissue>
    </source>
</reference>
<dbReference type="InterPro" id="IPR000959">
    <property type="entry name" value="POLO_box_dom"/>
</dbReference>
<feature type="domain" description="Cryptic POLO box 2 (CPB2)" evidence="10">
    <location>
        <begin position="174"/>
        <end position="287"/>
    </location>
</feature>
<evidence type="ECO:0000256" key="1">
    <source>
        <dbReference type="ARBA" id="ARBA00022679"/>
    </source>
</evidence>
<evidence type="ECO:0000259" key="8">
    <source>
        <dbReference type="PROSITE" id="PS50078"/>
    </source>
</evidence>
<sequence length="369" mass="42154">MSDVLSSHLCPGKTPFPFPDQTAQTEMVQQWFGNLQINDPFSEQNKTRGMEPPSDYQKHTLRSITSPLTAYRLKPIRQKTKKAVVSILDSEEVCVELLKEYASQEYVKEVLQISSDGNMITIYYPNDGRGFPLADRPPLPTDNISRYSFDNLPEKYWRKYQYASRFVQLVRSKSPKITYFTRYAKCVLMENSPGADFEVWFYDGAKIHKTEDSVQVIEKTGKSYTLKGESEVNSLKEEMKMYMDHANEGHRICLALECIISEEEKKNGNAPFFPIIIGRWLQMKDLALQVQLLEQTSLLVLTSGAVWVQFNDGSQLVVQAGVSSISYTSPNGQTTRYGENEKLPEYIKQKLQCLSSILLMFSNPAPSFH</sequence>
<dbReference type="Pfam" id="PF18190">
    <property type="entry name" value="Plk4_PB1"/>
    <property type="match status" value="1"/>
</dbReference>
<evidence type="ECO:0000313" key="12">
    <source>
        <dbReference type="Proteomes" id="UP000299084"/>
    </source>
</evidence>
<evidence type="ECO:0000259" key="9">
    <source>
        <dbReference type="PROSITE" id="PS51984"/>
    </source>
</evidence>
<evidence type="ECO:0000256" key="4">
    <source>
        <dbReference type="ARBA" id="ARBA00022840"/>
    </source>
</evidence>
<dbReference type="PROSITE" id="PS51984">
    <property type="entry name" value="CPB1"/>
    <property type="match status" value="1"/>
</dbReference>
<keyword evidence="12" id="KW-1185">Reference proteome</keyword>
<dbReference type="CDD" id="cd13114">
    <property type="entry name" value="POLO_box_Plk4_1"/>
    <property type="match status" value="1"/>
</dbReference>
<dbReference type="InterPro" id="IPR033698">
    <property type="entry name" value="POLO_box_Plk4_2"/>
</dbReference>
<gene>
    <name evidence="11" type="ORF">Cadr_000001535</name>
</gene>
<dbReference type="Proteomes" id="UP000299084">
    <property type="component" value="Unassembled WGS sequence"/>
</dbReference>
<comment type="caution">
    <text evidence="11">The sequence shown here is derived from an EMBL/GenBank/DDBJ whole genome shotgun (WGS) entry which is preliminary data.</text>
</comment>
<keyword evidence="5" id="KW-0832">Ubl conjugation</keyword>
<feature type="domain" description="Cryptic POLO box 1 (CPB1)" evidence="9">
    <location>
        <begin position="60"/>
        <end position="173"/>
    </location>
</feature>
<keyword evidence="4" id="KW-0067">ATP-binding</keyword>
<dbReference type="InterPro" id="IPR033696">
    <property type="entry name" value="POLO_box_Plk4_C"/>
</dbReference>
<keyword evidence="1" id="KW-0808">Transferase</keyword>
<proteinExistence type="predicted"/>
<dbReference type="InterPro" id="IPR047108">
    <property type="entry name" value="Plk4-like_POLO_box_2_sf"/>
</dbReference>
<dbReference type="Gene3D" id="2.40.50.930">
    <property type="match status" value="1"/>
</dbReference>
<organism evidence="11 12">
    <name type="scientific">Camelus dromedarius</name>
    <name type="common">Dromedary</name>
    <name type="synonym">Arabian camel</name>
    <dbReference type="NCBI Taxonomy" id="9838"/>
    <lineage>
        <taxon>Eukaryota</taxon>
        <taxon>Metazoa</taxon>
        <taxon>Chordata</taxon>
        <taxon>Craniata</taxon>
        <taxon>Vertebrata</taxon>
        <taxon>Euteleostomi</taxon>
        <taxon>Mammalia</taxon>
        <taxon>Eutheria</taxon>
        <taxon>Laurasiatheria</taxon>
        <taxon>Artiodactyla</taxon>
        <taxon>Tylopoda</taxon>
        <taxon>Camelidae</taxon>
        <taxon>Camelus</taxon>
    </lineage>
</organism>
<dbReference type="InterPro" id="IPR046437">
    <property type="entry name" value="Ser_Thr-PK_POLO_box_1_sf"/>
</dbReference>
<protein>
    <recommendedName>
        <fullName evidence="7">Serine/threonine-protein kinase SAK</fullName>
    </recommendedName>
    <alternativeName>
        <fullName evidence="6">Serine/threonine-protein kinase Sak</fullName>
    </alternativeName>
</protein>
<dbReference type="EMBL" id="JWIN03000002">
    <property type="protein sequence ID" value="KAB1281886.1"/>
    <property type="molecule type" value="Genomic_DNA"/>
</dbReference>
<keyword evidence="2" id="KW-0547">Nucleotide-binding</keyword>
<feature type="domain" description="POLO box" evidence="8">
    <location>
        <begin position="282"/>
        <end position="363"/>
    </location>
</feature>
<accession>A0A5N4EFU5</accession>
<dbReference type="Gene3D" id="3.30.1120.130">
    <property type="match status" value="1"/>
</dbReference>
<dbReference type="FunFam" id="2.40.50.930:FF:000001">
    <property type="entry name" value="Serine/threonine-protein kinase PLK4"/>
    <property type="match status" value="1"/>
</dbReference>
<evidence type="ECO:0000259" key="10">
    <source>
        <dbReference type="PROSITE" id="PS51985"/>
    </source>
</evidence>
<dbReference type="PANTHER" id="PTHR24345">
    <property type="entry name" value="SERINE/THREONINE-PROTEIN KINASE PLK"/>
    <property type="match status" value="1"/>
</dbReference>
<evidence type="ECO:0000256" key="7">
    <source>
        <dbReference type="ARBA" id="ARBA00030924"/>
    </source>
</evidence>
<keyword evidence="3 11" id="KW-0418">Kinase</keyword>
<dbReference type="AlphaFoldDB" id="A0A5N4EFU5"/>
<dbReference type="FunFam" id="3.30.1120.120:FF:000001">
    <property type="entry name" value="serine/threonine-protein kinase PLK4 isoform X2"/>
    <property type="match status" value="1"/>
</dbReference>
<dbReference type="GO" id="GO:0016301">
    <property type="term" value="F:kinase activity"/>
    <property type="evidence" value="ECO:0007669"/>
    <property type="project" value="UniProtKB-KW"/>
</dbReference>
<dbReference type="GO" id="GO:0005634">
    <property type="term" value="C:nucleus"/>
    <property type="evidence" value="ECO:0007669"/>
    <property type="project" value="TreeGrafter"/>
</dbReference>
<evidence type="ECO:0000256" key="6">
    <source>
        <dbReference type="ARBA" id="ARBA00030429"/>
    </source>
</evidence>
<dbReference type="PROSITE" id="PS51985">
    <property type="entry name" value="CPB2"/>
    <property type="match status" value="1"/>
</dbReference>